<accession>A0A5N6LMV3</accession>
<feature type="region of interest" description="Disordered" evidence="3">
    <location>
        <begin position="25"/>
        <end position="53"/>
    </location>
</feature>
<proteinExistence type="predicted"/>
<feature type="compositionally biased region" description="Polar residues" evidence="3">
    <location>
        <begin position="33"/>
        <end position="53"/>
    </location>
</feature>
<evidence type="ECO:0000256" key="3">
    <source>
        <dbReference type="SAM" id="MobiDB-lite"/>
    </source>
</evidence>
<dbReference type="Pfam" id="PF10151">
    <property type="entry name" value="TMEM214"/>
    <property type="match status" value="1"/>
</dbReference>
<evidence type="ECO:0000313" key="4">
    <source>
        <dbReference type="EMBL" id="KAD2393570.1"/>
    </source>
</evidence>
<feature type="repeat" description="ARM" evidence="2">
    <location>
        <begin position="1327"/>
        <end position="1369"/>
    </location>
</feature>
<evidence type="ECO:0000256" key="2">
    <source>
        <dbReference type="PROSITE-ProRule" id="PRU00259"/>
    </source>
</evidence>
<feature type="region of interest" description="Disordered" evidence="3">
    <location>
        <begin position="81"/>
        <end position="121"/>
    </location>
</feature>
<dbReference type="EMBL" id="SZYD01000019">
    <property type="protein sequence ID" value="KAD2393570.1"/>
    <property type="molecule type" value="Genomic_DNA"/>
</dbReference>
<dbReference type="Proteomes" id="UP000326396">
    <property type="component" value="Linkage Group LG9"/>
</dbReference>
<feature type="repeat" description="ARM" evidence="2">
    <location>
        <begin position="729"/>
        <end position="762"/>
    </location>
</feature>
<gene>
    <name evidence="4" type="ORF">E3N88_40547</name>
</gene>
<protein>
    <submittedName>
        <fullName evidence="4">Uncharacterized protein</fullName>
    </submittedName>
</protein>
<dbReference type="InterPro" id="IPR011989">
    <property type="entry name" value="ARM-like"/>
</dbReference>
<feature type="compositionally biased region" description="Acidic residues" evidence="3">
    <location>
        <begin position="97"/>
        <end position="106"/>
    </location>
</feature>
<organism evidence="4 5">
    <name type="scientific">Mikania micrantha</name>
    <name type="common">bitter vine</name>
    <dbReference type="NCBI Taxonomy" id="192012"/>
    <lineage>
        <taxon>Eukaryota</taxon>
        <taxon>Viridiplantae</taxon>
        <taxon>Streptophyta</taxon>
        <taxon>Embryophyta</taxon>
        <taxon>Tracheophyta</taxon>
        <taxon>Spermatophyta</taxon>
        <taxon>Magnoliopsida</taxon>
        <taxon>eudicotyledons</taxon>
        <taxon>Gunneridae</taxon>
        <taxon>Pentapetalae</taxon>
        <taxon>asterids</taxon>
        <taxon>campanulids</taxon>
        <taxon>Asterales</taxon>
        <taxon>Asteraceae</taxon>
        <taxon>Asteroideae</taxon>
        <taxon>Heliantheae alliance</taxon>
        <taxon>Eupatorieae</taxon>
        <taxon>Mikania</taxon>
    </lineage>
</organism>
<dbReference type="InterPro" id="IPR016024">
    <property type="entry name" value="ARM-type_fold"/>
</dbReference>
<sequence>MDFESNTIAEEINNNHGWQKVTYVKKQRKNPAKQLQQPTAKVIPNGSSLSTGDNVFTAIDKKSEERRKLIEAERLANSAIYDPMPPVRSSKKNNYSDYDDSDEEVVDNGVTGNGVAEEKKTKPKKVKKPKVTVAEEAAKIDAVDLASFLSDVTVSYETQQDIQLMRFADYFGRAFSGVSASQFPWVKLLRESAVAKVADNPVSYIPEAVYKTSVDWINNRSLESLGSFVLWSLDNILVDFASQQGSVKGSKKVAQKPSSKSQVGIFVTLAMVLRRKPDALISILQTLRDTSKYQGQDKLPLIVWLVAQASHGDLAVGLYSWSHLILPVVGGKSGSNPQTRDLILQLVERILSAPKARTILVNGAVRKGERLMPPSALDLLLRVTFPSSSARVKATERFEAVYPTLKEVALAGSPGSKAMKQVSQQIMAISLRASGEGIPELSKEASGISIWCLTQNPDCYKQWEKVYMDNLEASVLILRRLAEQWKEVSAKQSSLDILSETLRHFKSMNEKALTKEETSAGEQSVYKEADKYCKVLLGRLSHGWGCVKDQGYFMSGSLGNLLKFKNGAQSNTLHNAKYMARVKFGLRKRRQSFWDIEAQGGAHFVFYQARNYDLSQGSATVATAVAHLMMLHRKKFLSSNYGDGYVGLFIRMLGLDNDPQDREQAVDALWKYSLGGKKCIDEIMKFRGSVFLTVNLLKSESSIACEAAAGLLRMISSVNIYRDLVAESGAIEEITSLLTRPSLTSEVKEQSLCMLSNLSVDERFRLQIASSDLLLLLIKFLDDEDMKVKEAAGGVLANLALSVVNHRIMVEAGVIPPLAKFLGTNIEASKIIRKEAQSALLELAKDNYYKILLIEEGLVLVPLVGAAAYKSFKPSLHSWPSLPDGSELNVKQPSKGPSRFGASELLVGLHVEDDKNTKLEEAKKNAIVGRTQQQFLARIGAIESDDESNNKTGNQKFTILPWVDGVARLVLILELEDEVAIAKAAEAIADASISEHMRTSFKEAGAVKNLVRLIDCNSELVRLGVIRALERLSISNDVCQKIEAEDVLSPLIRLLKNADASGKLSDMIMNILCRILDPSKEMKSKFYDAPVNGSRKGWNEARTSKSNLTFSLQTIQEGEVSDSMFISRLIEILKASPPVSQTKAASILEFLTAFESCREKIISLDIESALNSLFRHKFFNGKEETESEPDFQQIELQTLEIEEASLAVSAASRLLTRLLDSEHFQKTVNSSRLTDSLRKLLTSRIPLQNKDWIAACLVKLSSLSGPTELGSENPINTEVMLYETIPRLIEQIKESYSPEDRETAVLELNRIISEGVVDSTRAVAGQGGIFPLVKLIEEGNDRVVEAGLAILYNLSMDVENHPAIVAAGAVPTLRRIVLSERPQWVRALHLLRTLPT</sequence>
<dbReference type="SUPFAM" id="SSF48371">
    <property type="entry name" value="ARM repeat"/>
    <property type="match status" value="3"/>
</dbReference>
<dbReference type="SMART" id="SM00185">
    <property type="entry name" value="ARM"/>
    <property type="match status" value="7"/>
</dbReference>
<dbReference type="InterPro" id="IPR019308">
    <property type="entry name" value="TMEM214"/>
</dbReference>
<name>A0A5N6LMV3_9ASTR</name>
<dbReference type="InterPro" id="IPR000225">
    <property type="entry name" value="Armadillo"/>
</dbReference>
<comment type="caution">
    <text evidence="4">The sequence shown here is derived from an EMBL/GenBank/DDBJ whole genome shotgun (WGS) entry which is preliminary data.</text>
</comment>
<dbReference type="PANTHER" id="PTHR47451:SF1">
    <property type="entry name" value="ARM REPEAT SUPERFAMILY PROTEIN"/>
    <property type="match status" value="1"/>
</dbReference>
<evidence type="ECO:0000313" key="5">
    <source>
        <dbReference type="Proteomes" id="UP000326396"/>
    </source>
</evidence>
<dbReference type="Gene3D" id="1.25.10.10">
    <property type="entry name" value="Leucine-rich Repeat Variant"/>
    <property type="match status" value="3"/>
</dbReference>
<evidence type="ECO:0000256" key="1">
    <source>
        <dbReference type="ARBA" id="ARBA00022737"/>
    </source>
</evidence>
<reference evidence="4 5" key="1">
    <citation type="submission" date="2019-05" db="EMBL/GenBank/DDBJ databases">
        <title>Mikania micrantha, genome provides insights into the molecular mechanism of rapid growth.</title>
        <authorList>
            <person name="Liu B."/>
        </authorList>
    </citation>
    <scope>NUCLEOTIDE SEQUENCE [LARGE SCALE GENOMIC DNA]</scope>
    <source>
        <strain evidence="4">NLD-2019</strain>
        <tissue evidence="4">Leaf</tissue>
    </source>
</reference>
<dbReference type="PANTHER" id="PTHR47451">
    <property type="entry name" value="ARM REPEAT SUPERFAMILY PROTEIN"/>
    <property type="match status" value="1"/>
</dbReference>
<keyword evidence="1" id="KW-0677">Repeat</keyword>
<dbReference type="OrthoDB" id="409644at2759"/>
<keyword evidence="5" id="KW-1185">Reference proteome</keyword>
<dbReference type="PROSITE" id="PS50176">
    <property type="entry name" value="ARM_REPEAT"/>
    <property type="match status" value="2"/>
</dbReference>